<name>A0A182S175_ANOFN</name>
<evidence type="ECO:0000313" key="1">
    <source>
        <dbReference type="EnsemblMetazoa" id="AFUN014238-PA"/>
    </source>
</evidence>
<sequence length="77" mass="8799">HIQLPPSSALSSWAVFTTEKRNRRGSIIWRGTLCAMLPTDDHLVRRLMVDACVDGHRCCITKTRPKRKNAFPPERAQ</sequence>
<dbReference type="EnsemblMetazoa" id="AFUN014238-RA">
    <property type="protein sequence ID" value="AFUN014238-PA"/>
    <property type="gene ID" value="AFUN014238"/>
</dbReference>
<dbReference type="AlphaFoldDB" id="A0A182S175"/>
<reference evidence="1" key="1">
    <citation type="submission" date="2020-05" db="UniProtKB">
        <authorList>
            <consortium name="EnsemblMetazoa"/>
        </authorList>
    </citation>
    <scope>IDENTIFICATION</scope>
    <source>
        <strain evidence="1">FUMOZ</strain>
    </source>
</reference>
<proteinExistence type="predicted"/>
<accession>A0A182S175</accession>
<dbReference type="VEuPathDB" id="VectorBase:AFUN014238"/>
<protein>
    <submittedName>
        <fullName evidence="1">Uncharacterized protein</fullName>
    </submittedName>
</protein>
<organism evidence="1">
    <name type="scientific">Anopheles funestus</name>
    <name type="common">African malaria mosquito</name>
    <dbReference type="NCBI Taxonomy" id="62324"/>
    <lineage>
        <taxon>Eukaryota</taxon>
        <taxon>Metazoa</taxon>
        <taxon>Ecdysozoa</taxon>
        <taxon>Arthropoda</taxon>
        <taxon>Hexapoda</taxon>
        <taxon>Insecta</taxon>
        <taxon>Pterygota</taxon>
        <taxon>Neoptera</taxon>
        <taxon>Endopterygota</taxon>
        <taxon>Diptera</taxon>
        <taxon>Nematocera</taxon>
        <taxon>Culicoidea</taxon>
        <taxon>Culicidae</taxon>
        <taxon>Anophelinae</taxon>
        <taxon>Anopheles</taxon>
    </lineage>
</organism>